<evidence type="ECO:0000256" key="6">
    <source>
        <dbReference type="ARBA" id="ARBA00023180"/>
    </source>
</evidence>
<evidence type="ECO:0000256" key="4">
    <source>
        <dbReference type="ARBA" id="ARBA00023037"/>
    </source>
</evidence>
<keyword evidence="2" id="KW-0732">Signal</keyword>
<dbReference type="STRING" id="104452.A0A0L7LUC9"/>
<dbReference type="InterPro" id="IPR028994">
    <property type="entry name" value="Integrin_alpha_N"/>
</dbReference>
<dbReference type="GO" id="GO:0007157">
    <property type="term" value="P:heterophilic cell-cell adhesion via plasma membrane cell adhesion molecules"/>
    <property type="evidence" value="ECO:0007669"/>
    <property type="project" value="UniProtKB-ARBA"/>
</dbReference>
<keyword evidence="9" id="KW-1185">Reference proteome</keyword>
<dbReference type="Pfam" id="PF01839">
    <property type="entry name" value="FG-GAP"/>
    <property type="match status" value="1"/>
</dbReference>
<reference evidence="8 9" key="1">
    <citation type="journal article" date="2015" name="Genome Biol. Evol.">
        <title>The genome of winter moth (Operophtera brumata) provides a genomic perspective on sexual dimorphism and phenology.</title>
        <authorList>
            <person name="Derks M.F."/>
            <person name="Smit S."/>
            <person name="Salis L."/>
            <person name="Schijlen E."/>
            <person name="Bossers A."/>
            <person name="Mateman C."/>
            <person name="Pijl A.S."/>
            <person name="de Ridder D."/>
            <person name="Groenen M.A."/>
            <person name="Visser M.E."/>
            <person name="Megens H.J."/>
        </authorList>
    </citation>
    <scope>NUCLEOTIDE SEQUENCE [LARGE SCALE GENOMIC DNA]</scope>
    <source>
        <strain evidence="8">WM2013NL</strain>
        <tissue evidence="8">Head and thorax</tissue>
    </source>
</reference>
<comment type="caution">
    <text evidence="8">The sequence shown here is derived from an EMBL/GenBank/DDBJ whole genome shotgun (WGS) entry which is preliminary data.</text>
</comment>
<dbReference type="Gene3D" id="2.60.40.1510">
    <property type="entry name" value="ntegrin, alpha v. Chain A, domain 3"/>
    <property type="match status" value="1"/>
</dbReference>
<dbReference type="SMART" id="SM00191">
    <property type="entry name" value="Int_alpha"/>
    <property type="match status" value="2"/>
</dbReference>
<evidence type="ECO:0000256" key="3">
    <source>
        <dbReference type="ARBA" id="ARBA00022737"/>
    </source>
</evidence>
<dbReference type="SUPFAM" id="SSF69179">
    <property type="entry name" value="Integrin domains"/>
    <property type="match status" value="1"/>
</dbReference>
<evidence type="ECO:0000313" key="9">
    <source>
        <dbReference type="Proteomes" id="UP000037510"/>
    </source>
</evidence>
<proteinExistence type="predicted"/>
<keyword evidence="3" id="KW-0677">Repeat</keyword>
<accession>A0A0L7LUC9</accession>
<evidence type="ECO:0000256" key="2">
    <source>
        <dbReference type="ARBA" id="ARBA00022729"/>
    </source>
</evidence>
<keyword evidence="5" id="KW-0472">Membrane</keyword>
<keyword evidence="4 8" id="KW-0401">Integrin</keyword>
<comment type="subcellular location">
    <subcellularLocation>
        <location evidence="1">Membrane</location>
        <topology evidence="1">Single-pass type I membrane protein</topology>
    </subcellularLocation>
</comment>
<dbReference type="SUPFAM" id="SSF69318">
    <property type="entry name" value="Integrin alpha N-terminal domain"/>
    <property type="match status" value="1"/>
</dbReference>
<dbReference type="Proteomes" id="UP000037510">
    <property type="component" value="Unassembled WGS sequence"/>
</dbReference>
<dbReference type="InterPro" id="IPR032695">
    <property type="entry name" value="Integrin_dom_sf"/>
</dbReference>
<dbReference type="PANTHER" id="PTHR23220:SF122">
    <property type="entry name" value="INTEGRIN ALPHA-PS1"/>
    <property type="match status" value="1"/>
</dbReference>
<dbReference type="GO" id="GO:0007160">
    <property type="term" value="P:cell-matrix adhesion"/>
    <property type="evidence" value="ECO:0007669"/>
    <property type="project" value="TreeGrafter"/>
</dbReference>
<dbReference type="GO" id="GO:0005178">
    <property type="term" value="F:integrin binding"/>
    <property type="evidence" value="ECO:0007669"/>
    <property type="project" value="TreeGrafter"/>
</dbReference>
<feature type="repeat" description="FG-GAP" evidence="7">
    <location>
        <begin position="114"/>
        <end position="152"/>
    </location>
</feature>
<dbReference type="AlphaFoldDB" id="A0A0L7LUC9"/>
<dbReference type="PROSITE" id="PS51470">
    <property type="entry name" value="FG_GAP"/>
    <property type="match status" value="1"/>
</dbReference>
<dbReference type="InterPro" id="IPR013517">
    <property type="entry name" value="FG-GAP"/>
</dbReference>
<evidence type="ECO:0000256" key="5">
    <source>
        <dbReference type="ARBA" id="ARBA00023136"/>
    </source>
</evidence>
<evidence type="ECO:0000313" key="8">
    <source>
        <dbReference type="EMBL" id="KOB78989.1"/>
    </source>
</evidence>
<name>A0A0L7LUC9_OPEBR</name>
<protein>
    <submittedName>
        <fullName evidence="8">Hemocyte-specific integrin alpha subunit 3</fullName>
    </submittedName>
</protein>
<dbReference type="PANTHER" id="PTHR23220">
    <property type="entry name" value="INTEGRIN ALPHA"/>
    <property type="match status" value="1"/>
</dbReference>
<dbReference type="GO" id="GO:0007229">
    <property type="term" value="P:integrin-mediated signaling pathway"/>
    <property type="evidence" value="ECO:0007669"/>
    <property type="project" value="UniProtKB-KW"/>
</dbReference>
<evidence type="ECO:0000256" key="1">
    <source>
        <dbReference type="ARBA" id="ARBA00004479"/>
    </source>
</evidence>
<dbReference type="GO" id="GO:0008305">
    <property type="term" value="C:integrin complex"/>
    <property type="evidence" value="ECO:0007669"/>
    <property type="project" value="TreeGrafter"/>
</dbReference>
<gene>
    <name evidence="8" type="ORF">OBRU01_00852</name>
</gene>
<dbReference type="EMBL" id="JTDY01000080">
    <property type="protein sequence ID" value="KOB78989.1"/>
    <property type="molecule type" value="Genomic_DNA"/>
</dbReference>
<evidence type="ECO:0000256" key="7">
    <source>
        <dbReference type="PROSITE-ProRule" id="PRU00803"/>
    </source>
</evidence>
<dbReference type="GO" id="GO:0009897">
    <property type="term" value="C:external side of plasma membrane"/>
    <property type="evidence" value="ECO:0007669"/>
    <property type="project" value="TreeGrafter"/>
</dbReference>
<keyword evidence="6" id="KW-0325">Glycoprotein</keyword>
<dbReference type="GO" id="GO:0033627">
    <property type="term" value="P:cell adhesion mediated by integrin"/>
    <property type="evidence" value="ECO:0007669"/>
    <property type="project" value="TreeGrafter"/>
</dbReference>
<dbReference type="InterPro" id="IPR013519">
    <property type="entry name" value="Int_alpha_beta-p"/>
</dbReference>
<organism evidence="8 9">
    <name type="scientific">Operophtera brumata</name>
    <name type="common">Winter moth</name>
    <name type="synonym">Phalaena brumata</name>
    <dbReference type="NCBI Taxonomy" id="104452"/>
    <lineage>
        <taxon>Eukaryota</taxon>
        <taxon>Metazoa</taxon>
        <taxon>Ecdysozoa</taxon>
        <taxon>Arthropoda</taxon>
        <taxon>Hexapoda</taxon>
        <taxon>Insecta</taxon>
        <taxon>Pterygota</taxon>
        <taxon>Neoptera</taxon>
        <taxon>Endopterygota</taxon>
        <taxon>Lepidoptera</taxon>
        <taxon>Glossata</taxon>
        <taxon>Ditrysia</taxon>
        <taxon>Geometroidea</taxon>
        <taxon>Geometridae</taxon>
        <taxon>Larentiinae</taxon>
        <taxon>Operophtera</taxon>
    </lineage>
</organism>
<dbReference type="Gene3D" id="2.130.10.130">
    <property type="entry name" value="Integrin alpha, N-terminal"/>
    <property type="match status" value="2"/>
</dbReference>
<sequence>MSDGSRKEYGQYGKHINYYAYGQAGMSLKVTGNNQVIMGAPGLLQWTGGIVNFIFSQNNDNTTSVNMQAISNPYYTKELGPDDYFGKHFYLYLNLKVLVYQPAKGDVKSNEALDIRAKLRGPQLGSYFGASLCCLDIDGDGAADLLVGAPNYAKKDSGLPGARFGTAIADLADVDGDGFRGVVYIYRGYAKGLRSTYNQRILAEGAGSFGISIARGFDVDNNNCNVHTSIRVPDAMNLPHNATGFTALFCVTLPEMPLWPHVTIVHTSIRVPDAMNLPHNATGFTALFCVTLPEMPLWPHVAIEYRVSASPGNERCDEQTVEVKPTADLSKPISIKFELEPDEMLKNDTILFNKRAARVSVESELECTFLIQLVRDCGEDMICTPWLVMTLEALDNPYIPGTETKLGARLTILNKEEPAYGARVNISLPLIPKRVPSPCSLEDLVMICDVPAPLLRDEKIIWDIELEYNLNSSTEVDLKVVAELEDSLYYRNISKDLIIELVLEVTPEASFNVTGKSLPNATIAVSRDKLHDAENITFTNYVEIMNLGPSDWYHLEVEIIFDVVSLKVNSCQIMRSFVINLITYTLLSS</sequence>